<evidence type="ECO:0000256" key="2">
    <source>
        <dbReference type="ARBA" id="ARBA00022692"/>
    </source>
</evidence>
<evidence type="ECO:0000256" key="3">
    <source>
        <dbReference type="ARBA" id="ARBA00022989"/>
    </source>
</evidence>
<dbReference type="PANTHER" id="PTHR33048">
    <property type="entry name" value="PTH11-LIKE INTEGRAL MEMBRANE PROTEIN (AFU_ORTHOLOGUE AFUA_5G11245)"/>
    <property type="match status" value="1"/>
</dbReference>
<organism evidence="9 10">
    <name type="scientific">Hortaea werneckii</name>
    <name type="common">Black yeast</name>
    <name type="synonym">Cladosporium werneckii</name>
    <dbReference type="NCBI Taxonomy" id="91943"/>
    <lineage>
        <taxon>Eukaryota</taxon>
        <taxon>Fungi</taxon>
        <taxon>Dikarya</taxon>
        <taxon>Ascomycota</taxon>
        <taxon>Pezizomycotina</taxon>
        <taxon>Dothideomycetes</taxon>
        <taxon>Dothideomycetidae</taxon>
        <taxon>Mycosphaerellales</taxon>
        <taxon>Teratosphaeriaceae</taxon>
        <taxon>Hortaea</taxon>
    </lineage>
</organism>
<name>A0A3M7DA52_HORWE</name>
<feature type="transmembrane region" description="Helical" evidence="7">
    <location>
        <begin position="155"/>
        <end position="180"/>
    </location>
</feature>
<evidence type="ECO:0000256" key="1">
    <source>
        <dbReference type="ARBA" id="ARBA00004141"/>
    </source>
</evidence>
<protein>
    <recommendedName>
        <fullName evidence="8">Rhodopsin domain-containing protein</fullName>
    </recommendedName>
</protein>
<dbReference type="GO" id="GO:0016020">
    <property type="term" value="C:membrane"/>
    <property type="evidence" value="ECO:0007669"/>
    <property type="project" value="UniProtKB-SubCell"/>
</dbReference>
<evidence type="ECO:0000259" key="8">
    <source>
        <dbReference type="Pfam" id="PF20684"/>
    </source>
</evidence>
<evidence type="ECO:0000256" key="6">
    <source>
        <dbReference type="SAM" id="MobiDB-lite"/>
    </source>
</evidence>
<feature type="domain" description="Rhodopsin" evidence="8">
    <location>
        <begin position="94"/>
        <end position="182"/>
    </location>
</feature>
<evidence type="ECO:0000313" key="10">
    <source>
        <dbReference type="Proteomes" id="UP000270230"/>
    </source>
</evidence>
<reference evidence="9 10" key="1">
    <citation type="journal article" date="2018" name="BMC Genomics">
        <title>Genomic evidence for intraspecific hybridization in a clonal and extremely halotolerant yeast.</title>
        <authorList>
            <person name="Gostincar C."/>
            <person name="Stajich J.E."/>
            <person name="Zupancic J."/>
            <person name="Zalar P."/>
            <person name="Gunde-Cimerman N."/>
        </authorList>
    </citation>
    <scope>NUCLEOTIDE SEQUENCE [LARGE SCALE GENOMIC DNA]</scope>
    <source>
        <strain evidence="9 10">EXF-151</strain>
    </source>
</reference>
<dbReference type="AlphaFoldDB" id="A0A3M7DA52"/>
<comment type="similarity">
    <text evidence="5">Belongs to the SAT4 family.</text>
</comment>
<feature type="transmembrane region" description="Helical" evidence="7">
    <location>
        <begin position="124"/>
        <end position="143"/>
    </location>
</feature>
<sequence>MDILSRDNGANPPATNIGWRVTLVSYLLIIPSAISTVLRLWARADARALGEDDWSILAGTAFAIVLSALSIVGVQHGKGQHTVYLSEAQILWVSYSMFTDLVCSLLPILIVWRLHLPLQKKLGICVLMAMGLTATAFAGLRAASLGGTNISDTTYTYLMTGVWMTIELNLGIIAANLSTVKGWVKLFRSKVLGKEGTGTYGSHTHGTPMYIEYASHSGNRMGTAAARSGRRPSEADSDRSEIPLKGIIQTRDYIVADSGAQSIDAERESHRPWDE</sequence>
<feature type="transmembrane region" description="Helical" evidence="7">
    <location>
        <begin position="54"/>
        <end position="72"/>
    </location>
</feature>
<dbReference type="InterPro" id="IPR052337">
    <property type="entry name" value="SAT4-like"/>
</dbReference>
<evidence type="ECO:0000256" key="5">
    <source>
        <dbReference type="ARBA" id="ARBA00038359"/>
    </source>
</evidence>
<comment type="caution">
    <text evidence="9">The sequence shown here is derived from an EMBL/GenBank/DDBJ whole genome shotgun (WGS) entry which is preliminary data.</text>
</comment>
<accession>A0A3M7DA52</accession>
<comment type="subcellular location">
    <subcellularLocation>
        <location evidence="1">Membrane</location>
        <topology evidence="1">Multi-pass membrane protein</topology>
    </subcellularLocation>
</comment>
<proteinExistence type="inferred from homology"/>
<dbReference type="EMBL" id="QWIN01000043">
    <property type="protein sequence ID" value="RMY61155.1"/>
    <property type="molecule type" value="Genomic_DNA"/>
</dbReference>
<feature type="region of interest" description="Disordered" evidence="6">
    <location>
        <begin position="221"/>
        <end position="243"/>
    </location>
</feature>
<dbReference type="Proteomes" id="UP000270230">
    <property type="component" value="Unassembled WGS sequence"/>
</dbReference>
<evidence type="ECO:0000256" key="4">
    <source>
        <dbReference type="ARBA" id="ARBA00023136"/>
    </source>
</evidence>
<dbReference type="OrthoDB" id="4682787at2759"/>
<evidence type="ECO:0000256" key="7">
    <source>
        <dbReference type="SAM" id="Phobius"/>
    </source>
</evidence>
<dbReference type="InterPro" id="IPR049326">
    <property type="entry name" value="Rhodopsin_dom_fungi"/>
</dbReference>
<feature type="compositionally biased region" description="Basic and acidic residues" evidence="6">
    <location>
        <begin position="231"/>
        <end position="242"/>
    </location>
</feature>
<feature type="transmembrane region" description="Helical" evidence="7">
    <location>
        <begin position="92"/>
        <end position="112"/>
    </location>
</feature>
<evidence type="ECO:0000313" key="9">
    <source>
        <dbReference type="EMBL" id="RMY61155.1"/>
    </source>
</evidence>
<keyword evidence="3 7" id="KW-1133">Transmembrane helix</keyword>
<gene>
    <name evidence="9" type="ORF">D0865_01151</name>
</gene>
<keyword evidence="4 7" id="KW-0472">Membrane</keyword>
<dbReference type="PANTHER" id="PTHR33048:SF146">
    <property type="entry name" value="INTEGRAL MEMBRANE PROTEIN"/>
    <property type="match status" value="1"/>
</dbReference>
<feature type="transmembrane region" description="Helical" evidence="7">
    <location>
        <begin position="23"/>
        <end position="42"/>
    </location>
</feature>
<keyword evidence="2 7" id="KW-0812">Transmembrane</keyword>
<dbReference type="Pfam" id="PF20684">
    <property type="entry name" value="Fung_rhodopsin"/>
    <property type="match status" value="1"/>
</dbReference>